<dbReference type="Proteomes" id="UP000789901">
    <property type="component" value="Unassembled WGS sequence"/>
</dbReference>
<dbReference type="EMBL" id="CAJVQB010007928">
    <property type="protein sequence ID" value="CAG8711426.1"/>
    <property type="molecule type" value="Genomic_DNA"/>
</dbReference>
<reference evidence="1 2" key="1">
    <citation type="submission" date="2021-06" db="EMBL/GenBank/DDBJ databases">
        <authorList>
            <person name="Kallberg Y."/>
            <person name="Tangrot J."/>
            <person name="Rosling A."/>
        </authorList>
    </citation>
    <scope>NUCLEOTIDE SEQUENCE [LARGE SCALE GENOMIC DNA]</scope>
    <source>
        <strain evidence="1 2">120-4 pot B 10/14</strain>
    </source>
</reference>
<name>A0ABN7V042_GIGMA</name>
<gene>
    <name evidence="1" type="ORF">GMARGA_LOCUS12779</name>
</gene>
<comment type="caution">
    <text evidence="1">The sequence shown here is derived from an EMBL/GenBank/DDBJ whole genome shotgun (WGS) entry which is preliminary data.</text>
</comment>
<evidence type="ECO:0000313" key="2">
    <source>
        <dbReference type="Proteomes" id="UP000789901"/>
    </source>
</evidence>
<proteinExistence type="predicted"/>
<protein>
    <submittedName>
        <fullName evidence="1">13639_t:CDS:1</fullName>
    </submittedName>
</protein>
<sequence>MIIESNHGTPLINLDLKMPSIDKYNLEELDNTMDNLNKM</sequence>
<evidence type="ECO:0000313" key="1">
    <source>
        <dbReference type="EMBL" id="CAG8711426.1"/>
    </source>
</evidence>
<accession>A0ABN7V042</accession>
<keyword evidence="2" id="KW-1185">Reference proteome</keyword>
<organism evidence="1 2">
    <name type="scientific">Gigaspora margarita</name>
    <dbReference type="NCBI Taxonomy" id="4874"/>
    <lineage>
        <taxon>Eukaryota</taxon>
        <taxon>Fungi</taxon>
        <taxon>Fungi incertae sedis</taxon>
        <taxon>Mucoromycota</taxon>
        <taxon>Glomeromycotina</taxon>
        <taxon>Glomeromycetes</taxon>
        <taxon>Diversisporales</taxon>
        <taxon>Gigasporaceae</taxon>
        <taxon>Gigaspora</taxon>
    </lineage>
</organism>